<dbReference type="FunFam" id="3.90.1150.10:FF:000006">
    <property type="entry name" value="Phosphoserine aminotransferase"/>
    <property type="match status" value="1"/>
</dbReference>
<evidence type="ECO:0000256" key="10">
    <source>
        <dbReference type="ARBA" id="ARBA00049007"/>
    </source>
</evidence>
<evidence type="ECO:0000256" key="1">
    <source>
        <dbReference type="ARBA" id="ARBA00001933"/>
    </source>
</evidence>
<keyword evidence="6 12" id="KW-0808">Transferase</keyword>
<dbReference type="EC" id="2.6.1.52" evidence="12"/>
<keyword evidence="7" id="KW-0663">Pyridoxal phosphate</keyword>
<reference evidence="14 15" key="1">
    <citation type="journal article" date="2019" name="Sci. Rep.">
        <title>Comparative genomics of chytrid fungi reveal insights into the obligate biotrophic and pathogenic lifestyle of Synchytrium endobioticum.</title>
        <authorList>
            <person name="van de Vossenberg B.T.L.H."/>
            <person name="Warris S."/>
            <person name="Nguyen H.D.T."/>
            <person name="van Gent-Pelzer M.P.E."/>
            <person name="Joly D.L."/>
            <person name="van de Geest H.C."/>
            <person name="Bonants P.J.M."/>
            <person name="Smith D.S."/>
            <person name="Levesque C.A."/>
            <person name="van der Lee T.A.J."/>
        </authorList>
    </citation>
    <scope>NUCLEOTIDE SEQUENCE [LARGE SCALE GENOMIC DNA]</scope>
    <source>
        <strain evidence="14 15">CBS 809.83</strain>
    </source>
</reference>
<name>A0A507E1P7_9FUNG</name>
<proteinExistence type="inferred from homology"/>
<dbReference type="NCBIfam" id="NF003764">
    <property type="entry name" value="PRK05355.1"/>
    <property type="match status" value="1"/>
</dbReference>
<comment type="pathway">
    <text evidence="2 12">Amino-acid biosynthesis; L-serine biosynthesis; L-serine from 3-phospho-D-glycerate: step 2/3.</text>
</comment>
<dbReference type="InterPro" id="IPR015421">
    <property type="entry name" value="PyrdxlP-dep_Trfase_major"/>
</dbReference>
<keyword evidence="15" id="KW-1185">Reference proteome</keyword>
<dbReference type="Proteomes" id="UP000318582">
    <property type="component" value="Unassembled WGS sequence"/>
</dbReference>
<dbReference type="SUPFAM" id="SSF53383">
    <property type="entry name" value="PLP-dependent transferases"/>
    <property type="match status" value="1"/>
</dbReference>
<evidence type="ECO:0000256" key="8">
    <source>
        <dbReference type="ARBA" id="ARBA00023299"/>
    </source>
</evidence>
<dbReference type="HAMAP" id="MF_00160">
    <property type="entry name" value="SerC_aminotrans_5"/>
    <property type="match status" value="1"/>
</dbReference>
<keyword evidence="4 12" id="KW-0032">Aminotransferase</keyword>
<evidence type="ECO:0000256" key="4">
    <source>
        <dbReference type="ARBA" id="ARBA00022576"/>
    </source>
</evidence>
<dbReference type="PIRSF" id="PIRSF000525">
    <property type="entry name" value="SerC"/>
    <property type="match status" value="1"/>
</dbReference>
<dbReference type="InterPro" id="IPR015422">
    <property type="entry name" value="PyrdxlP-dep_Trfase_small"/>
</dbReference>
<evidence type="ECO:0000256" key="7">
    <source>
        <dbReference type="ARBA" id="ARBA00022898"/>
    </source>
</evidence>
<evidence type="ECO:0000259" key="13">
    <source>
        <dbReference type="Pfam" id="PF00266"/>
    </source>
</evidence>
<accession>A0A507E1P7</accession>
<evidence type="ECO:0000256" key="9">
    <source>
        <dbReference type="ARBA" id="ARBA00047630"/>
    </source>
</evidence>
<gene>
    <name evidence="14" type="primary">SER1</name>
    <name evidence="14" type="ORF">PhCBS80983_g04148</name>
</gene>
<dbReference type="FunFam" id="3.40.640.10:FF:000010">
    <property type="entry name" value="Phosphoserine aminotransferase"/>
    <property type="match status" value="1"/>
</dbReference>
<dbReference type="Pfam" id="PF00266">
    <property type="entry name" value="Aminotran_5"/>
    <property type="match status" value="1"/>
</dbReference>
<dbReference type="AlphaFoldDB" id="A0A507E1P7"/>
<keyword evidence="8 12" id="KW-0718">Serine biosynthesis</keyword>
<comment type="cofactor">
    <cofactor evidence="1 11">
        <name>pyridoxal 5'-phosphate</name>
        <dbReference type="ChEBI" id="CHEBI:597326"/>
    </cofactor>
</comment>
<evidence type="ECO:0000256" key="5">
    <source>
        <dbReference type="ARBA" id="ARBA00022605"/>
    </source>
</evidence>
<evidence type="ECO:0000313" key="15">
    <source>
        <dbReference type="Proteomes" id="UP000318582"/>
    </source>
</evidence>
<dbReference type="GO" id="GO:0004648">
    <property type="term" value="F:O-phospho-L-serine:2-oxoglutarate aminotransferase activity"/>
    <property type="evidence" value="ECO:0007669"/>
    <property type="project" value="UniProtKB-EC"/>
</dbReference>
<comment type="similarity">
    <text evidence="3">Belongs to the class-V pyridoxal-phosphate-dependent aminotransferase family. SerC subfamily.</text>
</comment>
<keyword evidence="5 12" id="KW-0028">Amino-acid biosynthesis</keyword>
<sequence>MPQNTTTTVWNYSAGPAIMPKPVLQKAAAELVNWNNTAMSVMELSHRSPEFEQILATTEHNLRTLLAIPHNYRVLWMQGGATSQFSALVYNLFGHPHEHVAADYLVTGAWSAKAVQEANRLGVKTNVVLDTTASNHTGSIDPTTIHYTPAPNAAYVYYCDNETVHGVEFPAVLANVPASVPLVCDMSSNILSRTFDVSKFGLIFAGAQKNIGPAGATLVLIRDDLLDRKHPTLVCPVMMDYALCAKNNSMYNTPPTYAIYVSGLVFEWLLQQGGIPAMEKRNKEKAETLYTAIDSSNGLFVCPVAKTYRSRMNVPFRVCDPTTGQPSNDLEKRFLNGAQERRMLQLKGHRSVGGIRASLYNAMPIEGVNVLVDYMREFAATVNKK</sequence>
<dbReference type="Gene3D" id="3.40.640.10">
    <property type="entry name" value="Type I PLP-dependent aspartate aminotransferase-like (Major domain)"/>
    <property type="match status" value="1"/>
</dbReference>
<dbReference type="EMBL" id="QEAQ01000060">
    <property type="protein sequence ID" value="TPX57010.1"/>
    <property type="molecule type" value="Genomic_DNA"/>
</dbReference>
<evidence type="ECO:0000313" key="14">
    <source>
        <dbReference type="EMBL" id="TPX57010.1"/>
    </source>
</evidence>
<evidence type="ECO:0000256" key="12">
    <source>
        <dbReference type="RuleBase" id="RU004505"/>
    </source>
</evidence>
<dbReference type="PROSITE" id="PS00595">
    <property type="entry name" value="AA_TRANSFER_CLASS_5"/>
    <property type="match status" value="1"/>
</dbReference>
<evidence type="ECO:0000256" key="11">
    <source>
        <dbReference type="RuleBase" id="RU004504"/>
    </source>
</evidence>
<dbReference type="GO" id="GO:0030170">
    <property type="term" value="F:pyridoxal phosphate binding"/>
    <property type="evidence" value="ECO:0007669"/>
    <property type="project" value="TreeGrafter"/>
</dbReference>
<dbReference type="InterPro" id="IPR020578">
    <property type="entry name" value="Aminotrans_V_PyrdxlP_BS"/>
</dbReference>
<dbReference type="GO" id="GO:0006564">
    <property type="term" value="P:L-serine biosynthetic process"/>
    <property type="evidence" value="ECO:0007669"/>
    <property type="project" value="UniProtKB-KW"/>
</dbReference>
<dbReference type="PANTHER" id="PTHR43247:SF1">
    <property type="entry name" value="PHOSPHOSERINE AMINOTRANSFERASE"/>
    <property type="match status" value="1"/>
</dbReference>
<evidence type="ECO:0000256" key="2">
    <source>
        <dbReference type="ARBA" id="ARBA00005099"/>
    </source>
</evidence>
<protein>
    <recommendedName>
        <fullName evidence="12">Phosphoserine aminotransferase</fullName>
        <ecNumber evidence="12">2.6.1.52</ecNumber>
    </recommendedName>
</protein>
<dbReference type="STRING" id="109895.A0A507E1P7"/>
<dbReference type="InterPro" id="IPR022278">
    <property type="entry name" value="Pser_aminoTfrase"/>
</dbReference>
<feature type="domain" description="Aminotransferase class V" evidence="13">
    <location>
        <begin position="9"/>
        <end position="370"/>
    </location>
</feature>
<comment type="catalytic activity">
    <reaction evidence="9">
        <text>4-(phosphooxy)-L-threonine + 2-oxoglutarate = (R)-3-hydroxy-2-oxo-4-phosphooxybutanoate + L-glutamate</text>
        <dbReference type="Rhea" id="RHEA:16573"/>
        <dbReference type="ChEBI" id="CHEBI:16810"/>
        <dbReference type="ChEBI" id="CHEBI:29985"/>
        <dbReference type="ChEBI" id="CHEBI:58452"/>
        <dbReference type="ChEBI" id="CHEBI:58538"/>
        <dbReference type="EC" id="2.6.1.52"/>
    </reaction>
</comment>
<organism evidence="14 15">
    <name type="scientific">Powellomyces hirtus</name>
    <dbReference type="NCBI Taxonomy" id="109895"/>
    <lineage>
        <taxon>Eukaryota</taxon>
        <taxon>Fungi</taxon>
        <taxon>Fungi incertae sedis</taxon>
        <taxon>Chytridiomycota</taxon>
        <taxon>Chytridiomycota incertae sedis</taxon>
        <taxon>Chytridiomycetes</taxon>
        <taxon>Spizellomycetales</taxon>
        <taxon>Powellomycetaceae</taxon>
        <taxon>Powellomyces</taxon>
    </lineage>
</organism>
<evidence type="ECO:0000256" key="3">
    <source>
        <dbReference type="ARBA" id="ARBA00006904"/>
    </source>
</evidence>
<dbReference type="UniPathway" id="UPA00135">
    <property type="reaction ID" value="UER00197"/>
</dbReference>
<dbReference type="InterPro" id="IPR000192">
    <property type="entry name" value="Aminotrans_V_dom"/>
</dbReference>
<dbReference type="InterPro" id="IPR015424">
    <property type="entry name" value="PyrdxlP-dep_Trfase"/>
</dbReference>
<dbReference type="Gene3D" id="3.90.1150.10">
    <property type="entry name" value="Aspartate Aminotransferase, domain 1"/>
    <property type="match status" value="1"/>
</dbReference>
<dbReference type="GO" id="GO:0005737">
    <property type="term" value="C:cytoplasm"/>
    <property type="evidence" value="ECO:0007669"/>
    <property type="project" value="TreeGrafter"/>
</dbReference>
<comment type="catalytic activity">
    <reaction evidence="10 12">
        <text>O-phospho-L-serine + 2-oxoglutarate = 3-phosphooxypyruvate + L-glutamate</text>
        <dbReference type="Rhea" id="RHEA:14329"/>
        <dbReference type="ChEBI" id="CHEBI:16810"/>
        <dbReference type="ChEBI" id="CHEBI:18110"/>
        <dbReference type="ChEBI" id="CHEBI:29985"/>
        <dbReference type="ChEBI" id="CHEBI:57524"/>
        <dbReference type="EC" id="2.6.1.52"/>
    </reaction>
</comment>
<comment type="caution">
    <text evidence="14">The sequence shown here is derived from an EMBL/GenBank/DDBJ whole genome shotgun (WGS) entry which is preliminary data.</text>
</comment>
<evidence type="ECO:0000256" key="6">
    <source>
        <dbReference type="ARBA" id="ARBA00022679"/>
    </source>
</evidence>
<dbReference type="NCBIfam" id="TIGR01364">
    <property type="entry name" value="serC_1"/>
    <property type="match status" value="1"/>
</dbReference>
<dbReference type="PANTHER" id="PTHR43247">
    <property type="entry name" value="PHOSPHOSERINE AMINOTRANSFERASE"/>
    <property type="match status" value="1"/>
</dbReference>